<dbReference type="AlphaFoldDB" id="A0A0G1U0P9"/>
<dbReference type="SUPFAM" id="SSF82171">
    <property type="entry name" value="DPP6 N-terminal domain-like"/>
    <property type="match status" value="1"/>
</dbReference>
<evidence type="ECO:0000256" key="1">
    <source>
        <dbReference type="SAM" id="Phobius"/>
    </source>
</evidence>
<sequence>MKLEILKQYWYSSISKVYNTQYMAWWKFRDFLIPFATVALILIASAAVIGYGRGYRINFKKTSLTPTGLLSVTSDPVGSQVYVEGKLKTATNNSINLEPNWYTIRMTKEGYLPWEKKLRVQGEVVSRADAYLFPTNPSLSPLTTIGIESPVLSTDGTKIAYRVPARHLDGASKKEGLWVYELAEGPLGRNRDPQQVATPDPMFDFTTATITWSPDSTQLLVIAKSGAAKLYRTGRLDNFQDASITYRQTLKEWLEEATTRERQKLAGFSQPIIDIATTSAKIVAFSPDETKILYEATASATIPTVIDPPLLGVNATPETRTIEPGKLYVYDSHEDKNFFVLNKNEVFPGGISWHPTNRHLILALQGKIDVMEYDRTNWITVYSGPFMERFVAPWPNGSRLVVLTNLNATATNLPNLYTVNLR</sequence>
<feature type="transmembrane region" description="Helical" evidence="1">
    <location>
        <begin position="31"/>
        <end position="51"/>
    </location>
</feature>
<name>A0A0G1U0P9_9BACT</name>
<organism evidence="3 4">
    <name type="scientific">Candidatus Gottesmanbacteria bacterium GW2011_GWA2_47_9</name>
    <dbReference type="NCBI Taxonomy" id="1618445"/>
    <lineage>
        <taxon>Bacteria</taxon>
        <taxon>Candidatus Gottesmaniibacteriota</taxon>
    </lineage>
</organism>
<gene>
    <name evidence="3" type="ORF">UY16_C0021G0007</name>
</gene>
<evidence type="ECO:0000313" key="3">
    <source>
        <dbReference type="EMBL" id="KKU87657.1"/>
    </source>
</evidence>
<dbReference type="EMBL" id="LCOY01000021">
    <property type="protein sequence ID" value="KKU87657.1"/>
    <property type="molecule type" value="Genomic_DNA"/>
</dbReference>
<comment type="caution">
    <text evidence="3">The sequence shown here is derived from an EMBL/GenBank/DDBJ whole genome shotgun (WGS) entry which is preliminary data.</text>
</comment>
<evidence type="ECO:0000313" key="4">
    <source>
        <dbReference type="Proteomes" id="UP000034739"/>
    </source>
</evidence>
<dbReference type="Pfam" id="PF08308">
    <property type="entry name" value="PEGA"/>
    <property type="match status" value="1"/>
</dbReference>
<keyword evidence="1" id="KW-1133">Transmembrane helix</keyword>
<dbReference type="GO" id="GO:0016301">
    <property type="term" value="F:kinase activity"/>
    <property type="evidence" value="ECO:0007669"/>
    <property type="project" value="UniProtKB-KW"/>
</dbReference>
<dbReference type="Proteomes" id="UP000034739">
    <property type="component" value="Unassembled WGS sequence"/>
</dbReference>
<dbReference type="Gene3D" id="2.120.10.30">
    <property type="entry name" value="TolB, C-terminal domain"/>
    <property type="match status" value="1"/>
</dbReference>
<feature type="domain" description="PEGA" evidence="2">
    <location>
        <begin position="68"/>
        <end position="126"/>
    </location>
</feature>
<dbReference type="InterPro" id="IPR013229">
    <property type="entry name" value="PEGA"/>
</dbReference>
<keyword evidence="1" id="KW-0472">Membrane</keyword>
<protein>
    <submittedName>
        <fullName evidence="3">Protein kinase</fullName>
    </submittedName>
</protein>
<accession>A0A0G1U0P9</accession>
<dbReference type="InterPro" id="IPR011042">
    <property type="entry name" value="6-blade_b-propeller_TolB-like"/>
</dbReference>
<keyword evidence="3" id="KW-0418">Kinase</keyword>
<keyword evidence="1" id="KW-0812">Transmembrane</keyword>
<reference evidence="3 4" key="1">
    <citation type="journal article" date="2015" name="Nature">
        <title>rRNA introns, odd ribosomes, and small enigmatic genomes across a large radiation of phyla.</title>
        <authorList>
            <person name="Brown C.T."/>
            <person name="Hug L.A."/>
            <person name="Thomas B.C."/>
            <person name="Sharon I."/>
            <person name="Castelle C.J."/>
            <person name="Singh A."/>
            <person name="Wilkins M.J."/>
            <person name="Williams K.H."/>
            <person name="Banfield J.F."/>
        </authorList>
    </citation>
    <scope>NUCLEOTIDE SEQUENCE [LARGE SCALE GENOMIC DNA]</scope>
</reference>
<evidence type="ECO:0000259" key="2">
    <source>
        <dbReference type="Pfam" id="PF08308"/>
    </source>
</evidence>
<keyword evidence="3" id="KW-0808">Transferase</keyword>
<proteinExistence type="predicted"/>